<dbReference type="InterPro" id="IPR019635">
    <property type="entry name" value="DUF2500"/>
</dbReference>
<dbReference type="Proteomes" id="UP000279446">
    <property type="component" value="Unassembled WGS sequence"/>
</dbReference>
<gene>
    <name evidence="2" type="ORF">EJP82_18550</name>
</gene>
<name>A0A433Y5S7_9BACL</name>
<dbReference type="Pfam" id="PF10694">
    <property type="entry name" value="DUF2500"/>
    <property type="match status" value="1"/>
</dbReference>
<organism evidence="2 3">
    <name type="scientific">Paenibacillus anaericanus</name>
    <dbReference type="NCBI Taxonomy" id="170367"/>
    <lineage>
        <taxon>Bacteria</taxon>
        <taxon>Bacillati</taxon>
        <taxon>Bacillota</taxon>
        <taxon>Bacilli</taxon>
        <taxon>Bacillales</taxon>
        <taxon>Paenibacillaceae</taxon>
        <taxon>Paenibacillus</taxon>
    </lineage>
</organism>
<protein>
    <submittedName>
        <fullName evidence="2">DUF2500 domain-containing protein</fullName>
    </submittedName>
</protein>
<dbReference type="EMBL" id="RZNY01000016">
    <property type="protein sequence ID" value="RUT43945.1"/>
    <property type="molecule type" value="Genomic_DNA"/>
</dbReference>
<dbReference type="Gene3D" id="2.40.50.660">
    <property type="match status" value="1"/>
</dbReference>
<proteinExistence type="predicted"/>
<comment type="caution">
    <text evidence="2">The sequence shown here is derived from an EMBL/GenBank/DDBJ whole genome shotgun (WGS) entry which is preliminary data.</text>
</comment>
<dbReference type="AlphaFoldDB" id="A0A433Y5S7"/>
<keyword evidence="1" id="KW-1133">Transmembrane helix</keyword>
<evidence type="ECO:0000313" key="2">
    <source>
        <dbReference type="EMBL" id="RUT43945.1"/>
    </source>
</evidence>
<evidence type="ECO:0000256" key="1">
    <source>
        <dbReference type="SAM" id="Phobius"/>
    </source>
</evidence>
<dbReference type="OrthoDB" id="282886at2"/>
<reference evidence="2 3" key="1">
    <citation type="submission" date="2018-12" db="EMBL/GenBank/DDBJ databases">
        <authorList>
            <person name="Sun L."/>
            <person name="Chen Z."/>
        </authorList>
    </citation>
    <scope>NUCLEOTIDE SEQUENCE [LARGE SCALE GENOMIC DNA]</scope>
    <source>
        <strain evidence="2 3">DSM 15890</strain>
    </source>
</reference>
<keyword evidence="1" id="KW-0472">Membrane</keyword>
<accession>A0A433Y5S7</accession>
<keyword evidence="1" id="KW-0812">Transmembrane</keyword>
<sequence length="140" mass="15845">MPNFPSTGGGGFELISTLFPILFIIILALIIFSMIRSGARYANNASSPRQSVYATITSKRMDVQFYSHTDANDQMHTTNSSHTYYYITLQFDNGERKEYLDVKNIYGLVAEGDTGYAATQGEWIVAFERNQEVSRDNSRF</sequence>
<dbReference type="RefSeq" id="WP_127193567.1">
    <property type="nucleotide sequence ID" value="NZ_RZNY01000016.1"/>
</dbReference>
<feature type="transmembrane region" description="Helical" evidence="1">
    <location>
        <begin position="12"/>
        <end position="32"/>
    </location>
</feature>
<evidence type="ECO:0000313" key="3">
    <source>
        <dbReference type="Proteomes" id="UP000279446"/>
    </source>
</evidence>
<keyword evidence="3" id="KW-1185">Reference proteome</keyword>